<dbReference type="OrthoDB" id="46396at2759"/>
<keyword evidence="6 7" id="KW-0472">Membrane</keyword>
<keyword evidence="4 7" id="KW-0812">Transmembrane</keyword>
<feature type="non-terminal residue" evidence="8">
    <location>
        <position position="123"/>
    </location>
</feature>
<dbReference type="AlphaFoldDB" id="A0A1Y3ASG9"/>
<proteinExistence type="inferred from homology"/>
<feature type="non-terminal residue" evidence="8">
    <location>
        <position position="1"/>
    </location>
</feature>
<gene>
    <name evidence="8" type="ORF">BLA29_013680</name>
</gene>
<evidence type="ECO:0000313" key="8">
    <source>
        <dbReference type="EMBL" id="OTF70798.1"/>
    </source>
</evidence>
<feature type="transmembrane region" description="Helical" evidence="7">
    <location>
        <begin position="70"/>
        <end position="91"/>
    </location>
</feature>
<keyword evidence="9" id="KW-1185">Reference proteome</keyword>
<dbReference type="Proteomes" id="UP000194236">
    <property type="component" value="Unassembled WGS sequence"/>
</dbReference>
<dbReference type="EMBL" id="MUJZ01063935">
    <property type="protein sequence ID" value="OTF70798.1"/>
    <property type="molecule type" value="Genomic_DNA"/>
</dbReference>
<dbReference type="PRINTS" id="PR01130">
    <property type="entry name" value="DERENTRNSPRT"/>
</dbReference>
<evidence type="ECO:0000256" key="7">
    <source>
        <dbReference type="SAM" id="Phobius"/>
    </source>
</evidence>
<organism evidence="8 9">
    <name type="scientific">Euroglyphus maynei</name>
    <name type="common">Mayne's house dust mite</name>
    <dbReference type="NCBI Taxonomy" id="6958"/>
    <lineage>
        <taxon>Eukaryota</taxon>
        <taxon>Metazoa</taxon>
        <taxon>Ecdysozoa</taxon>
        <taxon>Arthropoda</taxon>
        <taxon>Chelicerata</taxon>
        <taxon>Arachnida</taxon>
        <taxon>Acari</taxon>
        <taxon>Acariformes</taxon>
        <taxon>Sarcoptiformes</taxon>
        <taxon>Astigmata</taxon>
        <taxon>Psoroptidia</taxon>
        <taxon>Analgoidea</taxon>
        <taxon>Pyroglyphidae</taxon>
        <taxon>Pyroglyphinae</taxon>
        <taxon>Euroglyphus</taxon>
    </lineage>
</organism>
<comment type="similarity">
    <text evidence="2">Belongs to the SLC29A/ENT transporter (TC 2.A.57) family.</text>
</comment>
<dbReference type="InterPro" id="IPR002259">
    <property type="entry name" value="Eqnu_transpt"/>
</dbReference>
<evidence type="ECO:0000256" key="3">
    <source>
        <dbReference type="ARBA" id="ARBA00022448"/>
    </source>
</evidence>
<evidence type="ECO:0000256" key="5">
    <source>
        <dbReference type="ARBA" id="ARBA00022989"/>
    </source>
</evidence>
<evidence type="ECO:0000313" key="9">
    <source>
        <dbReference type="Proteomes" id="UP000194236"/>
    </source>
</evidence>
<feature type="transmembrane region" description="Helical" evidence="7">
    <location>
        <begin position="6"/>
        <end position="33"/>
    </location>
</feature>
<comment type="subcellular location">
    <subcellularLocation>
        <location evidence="1">Membrane</location>
        <topology evidence="1">Multi-pass membrane protein</topology>
    </subcellularLocation>
</comment>
<evidence type="ECO:0000256" key="6">
    <source>
        <dbReference type="ARBA" id="ARBA00023136"/>
    </source>
</evidence>
<dbReference type="GO" id="GO:0005337">
    <property type="term" value="F:nucleoside transmembrane transporter activity"/>
    <property type="evidence" value="ECO:0007669"/>
    <property type="project" value="InterPro"/>
</dbReference>
<keyword evidence="5 7" id="KW-1133">Transmembrane helix</keyword>
<reference evidence="8 9" key="1">
    <citation type="submission" date="2017-03" db="EMBL/GenBank/DDBJ databases">
        <title>Genome Survey of Euroglyphus maynei.</title>
        <authorList>
            <person name="Arlian L.G."/>
            <person name="Morgan M.S."/>
            <person name="Rider S.D."/>
        </authorList>
    </citation>
    <scope>NUCLEOTIDE SEQUENCE [LARGE SCALE GENOMIC DNA]</scope>
    <source>
        <strain evidence="8">Arlian Lab</strain>
        <tissue evidence="8">Whole body</tissue>
    </source>
</reference>
<dbReference type="GO" id="GO:0005886">
    <property type="term" value="C:plasma membrane"/>
    <property type="evidence" value="ECO:0007669"/>
    <property type="project" value="TreeGrafter"/>
</dbReference>
<evidence type="ECO:0000256" key="1">
    <source>
        <dbReference type="ARBA" id="ARBA00004141"/>
    </source>
</evidence>
<feature type="transmembrane region" description="Helical" evidence="7">
    <location>
        <begin position="40"/>
        <end position="58"/>
    </location>
</feature>
<name>A0A1Y3ASG9_EURMA</name>
<evidence type="ECO:0000256" key="2">
    <source>
        <dbReference type="ARBA" id="ARBA00007965"/>
    </source>
</evidence>
<evidence type="ECO:0000256" key="4">
    <source>
        <dbReference type="ARBA" id="ARBA00022692"/>
    </source>
</evidence>
<sequence>QNTFLIILLILVFIVNAAAIFIQAIFTGLASLFPMKYMQTMVAGQAMSGLFAAFTKIFSLLGHRTLINNVFIFFFLANLVLIITFSLYFYIRKKPFYSKYANASNSLENNVPLNLSLFGKIFQ</sequence>
<accession>A0A1Y3ASG9</accession>
<comment type="caution">
    <text evidence="8">The sequence shown here is derived from an EMBL/GenBank/DDBJ whole genome shotgun (WGS) entry which is preliminary data.</text>
</comment>
<dbReference type="PANTHER" id="PTHR10332">
    <property type="entry name" value="EQUILIBRATIVE NUCLEOSIDE TRANSPORTER"/>
    <property type="match status" value="1"/>
</dbReference>
<protein>
    <submittedName>
        <fullName evidence="8">Equilibrative nucleoside transporter 1-like protein</fullName>
    </submittedName>
</protein>
<dbReference type="Pfam" id="PF01733">
    <property type="entry name" value="Nucleoside_tran"/>
    <property type="match status" value="1"/>
</dbReference>
<keyword evidence="3" id="KW-0813">Transport</keyword>
<dbReference type="PANTHER" id="PTHR10332:SF10">
    <property type="entry name" value="EQUILIBRATIVE NUCLEOSIDE TRANSPORTER 4"/>
    <property type="match status" value="1"/>
</dbReference>